<reference evidence="2 3" key="1">
    <citation type="submission" date="2018-04" db="EMBL/GenBank/DDBJ databases">
        <title>Genomic Encyclopedia of Archaeal and Bacterial Type Strains, Phase II (KMG-II): from individual species to whole genera.</title>
        <authorList>
            <person name="Goeker M."/>
        </authorList>
    </citation>
    <scope>NUCLEOTIDE SEQUENCE [LARGE SCALE GENOMIC DNA]</scope>
    <source>
        <strain evidence="2 3">DSM 18064</strain>
    </source>
</reference>
<keyword evidence="1" id="KW-0472">Membrane</keyword>
<dbReference type="AlphaFoldDB" id="A0A2T5BRI2"/>
<evidence type="ECO:0000313" key="3">
    <source>
        <dbReference type="Proteomes" id="UP000243859"/>
    </source>
</evidence>
<feature type="transmembrane region" description="Helical" evidence="1">
    <location>
        <begin position="61"/>
        <end position="83"/>
    </location>
</feature>
<accession>A0A2T5BRI2</accession>
<dbReference type="EMBL" id="QAAA01000010">
    <property type="protein sequence ID" value="PTN01841.1"/>
    <property type="molecule type" value="Genomic_DNA"/>
</dbReference>
<name>A0A2T5BRI2_9RHOB</name>
<dbReference type="RefSeq" id="WP_242509593.1">
    <property type="nucleotide sequence ID" value="NZ_NHSI01000059.1"/>
</dbReference>
<dbReference type="Proteomes" id="UP000243859">
    <property type="component" value="Unassembled WGS sequence"/>
</dbReference>
<gene>
    <name evidence="2" type="ORF">C8N32_110123</name>
</gene>
<comment type="caution">
    <text evidence="2">The sequence shown here is derived from an EMBL/GenBank/DDBJ whole genome shotgun (WGS) entry which is preliminary data.</text>
</comment>
<proteinExistence type="predicted"/>
<keyword evidence="1" id="KW-0812">Transmembrane</keyword>
<keyword evidence="1" id="KW-1133">Transmembrane helix</keyword>
<evidence type="ECO:0000256" key="1">
    <source>
        <dbReference type="SAM" id="Phobius"/>
    </source>
</evidence>
<keyword evidence="3" id="KW-1185">Reference proteome</keyword>
<sequence>MGDITQRFGRALDINAARDRELQNTAQNLEAQTKAFALTNANLRSIAGSLEERDQRSKWDWATLAAAMLISAGLAGGGAFYFAKANIEQGSFTQAVNRIAQDTDAGWCDIANGQIVNANDGSKHCAIHMPNYVEPEAK</sequence>
<organism evidence="2 3">
    <name type="scientific">Rhodovulum imhoffii</name>
    <dbReference type="NCBI Taxonomy" id="365340"/>
    <lineage>
        <taxon>Bacteria</taxon>
        <taxon>Pseudomonadati</taxon>
        <taxon>Pseudomonadota</taxon>
        <taxon>Alphaproteobacteria</taxon>
        <taxon>Rhodobacterales</taxon>
        <taxon>Paracoccaceae</taxon>
        <taxon>Rhodovulum</taxon>
    </lineage>
</organism>
<evidence type="ECO:0000313" key="2">
    <source>
        <dbReference type="EMBL" id="PTN01841.1"/>
    </source>
</evidence>
<protein>
    <submittedName>
        <fullName evidence="2">Uncharacterized protein</fullName>
    </submittedName>
</protein>